<dbReference type="EMBL" id="CAJZBQ010000010">
    <property type="protein sequence ID" value="CAG9313467.1"/>
    <property type="molecule type" value="Genomic_DNA"/>
</dbReference>
<keyword evidence="2" id="KW-1185">Reference proteome</keyword>
<comment type="caution">
    <text evidence="1">The sequence shown here is derived from an EMBL/GenBank/DDBJ whole genome shotgun (WGS) entry which is preliminary data.</text>
</comment>
<name>A0AAU9IJR8_9CILI</name>
<evidence type="ECO:0000313" key="1">
    <source>
        <dbReference type="EMBL" id="CAG9313467.1"/>
    </source>
</evidence>
<evidence type="ECO:0000313" key="2">
    <source>
        <dbReference type="Proteomes" id="UP001162131"/>
    </source>
</evidence>
<protein>
    <submittedName>
        <fullName evidence="1">Uncharacterized protein</fullName>
    </submittedName>
</protein>
<sequence>MSLVIIINMEHDLNFSVKYSQKLTSGLFNDDKAAKVLSELTHLESDYKTYTETLRYSATLHCGFPNKNPESYLVKYIVKNSA</sequence>
<organism evidence="1 2">
    <name type="scientific">Blepharisma stoltei</name>
    <dbReference type="NCBI Taxonomy" id="1481888"/>
    <lineage>
        <taxon>Eukaryota</taxon>
        <taxon>Sar</taxon>
        <taxon>Alveolata</taxon>
        <taxon>Ciliophora</taxon>
        <taxon>Postciliodesmatophora</taxon>
        <taxon>Heterotrichea</taxon>
        <taxon>Heterotrichida</taxon>
        <taxon>Blepharismidae</taxon>
        <taxon>Blepharisma</taxon>
    </lineage>
</organism>
<dbReference type="Proteomes" id="UP001162131">
    <property type="component" value="Unassembled WGS sequence"/>
</dbReference>
<reference evidence="1" key="1">
    <citation type="submission" date="2021-09" db="EMBL/GenBank/DDBJ databases">
        <authorList>
            <consortium name="AG Swart"/>
            <person name="Singh M."/>
            <person name="Singh A."/>
            <person name="Seah K."/>
            <person name="Emmerich C."/>
        </authorList>
    </citation>
    <scope>NUCLEOTIDE SEQUENCE</scope>
    <source>
        <strain evidence="1">ATCC30299</strain>
    </source>
</reference>
<gene>
    <name evidence="1" type="ORF">BSTOLATCC_MIC8732</name>
</gene>
<accession>A0AAU9IJR8</accession>
<proteinExistence type="predicted"/>
<dbReference type="AlphaFoldDB" id="A0AAU9IJR8"/>